<dbReference type="EMBL" id="JAAKZX010000032">
    <property type="protein sequence ID" value="NGO43060.1"/>
    <property type="molecule type" value="Genomic_DNA"/>
</dbReference>
<comment type="caution">
    <text evidence="3">The sequence shown here is derived from an EMBL/GenBank/DDBJ whole genome shotgun (WGS) entry which is preliminary data.</text>
</comment>
<feature type="compositionally biased region" description="Low complexity" evidence="2">
    <location>
        <begin position="99"/>
        <end position="118"/>
    </location>
</feature>
<feature type="coiled-coil region" evidence="1">
    <location>
        <begin position="22"/>
        <end position="49"/>
    </location>
</feature>
<evidence type="ECO:0000313" key="4">
    <source>
        <dbReference type="Proteomes" id="UP001518140"/>
    </source>
</evidence>
<gene>
    <name evidence="3" type="ORF">G6048_13075</name>
</gene>
<evidence type="ECO:0008006" key="5">
    <source>
        <dbReference type="Google" id="ProtNLM"/>
    </source>
</evidence>
<sequence>MEAVSDLLTLRTDYTAKIDADLELVEKDRERVRAEITVLQDQLHTLEDNHALLLSMREALSDHSPAACPEPGTDGAATTGSSSAAPPVSDGVPLTDGSAAAGPGQAAVAPEETPAAAKKAPTLRDLVAGELKRRGEPCSSNDVATALARAHPGRRIKEPAMRHALEALVAQGRARRAKRGSRVFYLPAGTPAAAGPAGDNGTGTG</sequence>
<proteinExistence type="predicted"/>
<organism evidence="3 4">
    <name type="scientific">Streptomyces ureilyticus</name>
    <dbReference type="NCBI Taxonomy" id="1775131"/>
    <lineage>
        <taxon>Bacteria</taxon>
        <taxon>Bacillati</taxon>
        <taxon>Actinomycetota</taxon>
        <taxon>Actinomycetes</taxon>
        <taxon>Kitasatosporales</taxon>
        <taxon>Streptomycetaceae</taxon>
        <taxon>Streptomyces</taxon>
    </lineage>
</organism>
<protein>
    <recommendedName>
        <fullName evidence="5">Regulatory protein</fullName>
    </recommendedName>
</protein>
<evidence type="ECO:0000313" key="3">
    <source>
        <dbReference type="EMBL" id="NGO43060.1"/>
    </source>
</evidence>
<reference evidence="3 4" key="1">
    <citation type="submission" date="2020-02" db="EMBL/GenBank/DDBJ databases">
        <title>Whole-genome analyses of novel actinobacteria.</title>
        <authorList>
            <person name="Sahin N."/>
            <person name="Tokatli A."/>
        </authorList>
    </citation>
    <scope>NUCLEOTIDE SEQUENCE [LARGE SCALE GENOMIC DNA]</scope>
    <source>
        <strain evidence="3 4">YC419</strain>
    </source>
</reference>
<accession>A0ABX0DMG3</accession>
<evidence type="ECO:0000256" key="1">
    <source>
        <dbReference type="SAM" id="Coils"/>
    </source>
</evidence>
<name>A0ABX0DMG3_9ACTN</name>
<dbReference type="RefSeq" id="WP_165339675.1">
    <property type="nucleotide sequence ID" value="NZ_JAAKZX010000032.1"/>
</dbReference>
<dbReference type="Proteomes" id="UP001518140">
    <property type="component" value="Unassembled WGS sequence"/>
</dbReference>
<feature type="region of interest" description="Disordered" evidence="2">
    <location>
        <begin position="63"/>
        <end position="118"/>
    </location>
</feature>
<evidence type="ECO:0000256" key="2">
    <source>
        <dbReference type="SAM" id="MobiDB-lite"/>
    </source>
</evidence>
<feature type="compositionally biased region" description="Low complexity" evidence="2">
    <location>
        <begin position="71"/>
        <end position="87"/>
    </location>
</feature>
<keyword evidence="1" id="KW-0175">Coiled coil</keyword>
<keyword evidence="4" id="KW-1185">Reference proteome</keyword>